<evidence type="ECO:0008006" key="5">
    <source>
        <dbReference type="Google" id="ProtNLM"/>
    </source>
</evidence>
<sequence>MSAYGHEMEREHSTQTLSSRGGSEMGSRYVVESGIYMTSFAATIFIGALVTFGILLLTLLIALTVMLQSCQSKSAGVVEIGKLSDDYNYCKIYVFHAELNGLEADDFPSICKDLTVRYIKEGQYARDLNFTMWVVEGYFNSITPVYDGLDVVLMDIDDVLPSNIHYTNLYRFDQYGCTDCVEEAMHLKHMLILRLYMKLQASGWPLILLSRKPEEMQNATLEHLISVGYGGWSSLIMRLDNEMEMNSREYFSRRRAVMQKEGFRITGIISSQMDALTGPFSGKRVFKLPNPIYYRFEHHIESTNIPL</sequence>
<comment type="caution">
    <text evidence="3">The sequence shown here is derived from an EMBL/GenBank/DDBJ whole genome shotgun (WGS) entry which is preliminary data.</text>
</comment>
<dbReference type="AlphaFoldDB" id="A0AAP0WXT0"/>
<keyword evidence="4" id="KW-1185">Reference proteome</keyword>
<keyword evidence="2" id="KW-0812">Transmembrane</keyword>
<dbReference type="InterPro" id="IPR023214">
    <property type="entry name" value="HAD_sf"/>
</dbReference>
<feature type="transmembrane region" description="Helical" evidence="2">
    <location>
        <begin position="35"/>
        <end position="63"/>
    </location>
</feature>
<dbReference type="PANTHER" id="PTHR31284">
    <property type="entry name" value="ACID PHOSPHATASE-LIKE PROTEIN"/>
    <property type="match status" value="1"/>
</dbReference>
<dbReference type="Proteomes" id="UP001415857">
    <property type="component" value="Unassembled WGS sequence"/>
</dbReference>
<accession>A0AAP0WXT0</accession>
<dbReference type="Gene3D" id="3.40.50.1000">
    <property type="entry name" value="HAD superfamily/HAD-like"/>
    <property type="match status" value="1"/>
</dbReference>
<gene>
    <name evidence="3" type="ORF">L1049_010962</name>
</gene>
<keyword evidence="2" id="KW-0472">Membrane</keyword>
<name>A0AAP0WXT0_LIQFO</name>
<reference evidence="3 4" key="1">
    <citation type="journal article" date="2024" name="Plant J.">
        <title>Genome sequences and population genomics reveal climatic adaptation and genomic divergence between two closely related sweetgum species.</title>
        <authorList>
            <person name="Xu W.Q."/>
            <person name="Ren C.Q."/>
            <person name="Zhang X.Y."/>
            <person name="Comes H.P."/>
            <person name="Liu X.H."/>
            <person name="Li Y.G."/>
            <person name="Kettle C.J."/>
            <person name="Jalonen R."/>
            <person name="Gaisberger H."/>
            <person name="Ma Y.Z."/>
            <person name="Qiu Y.X."/>
        </authorList>
    </citation>
    <scope>NUCLEOTIDE SEQUENCE [LARGE SCALE GENOMIC DNA]</scope>
    <source>
        <strain evidence="3">Hangzhou</strain>
    </source>
</reference>
<dbReference type="Pfam" id="PF03767">
    <property type="entry name" value="Acid_phosphat_B"/>
    <property type="match status" value="1"/>
</dbReference>
<feature type="compositionally biased region" description="Basic and acidic residues" evidence="1">
    <location>
        <begin position="1"/>
        <end position="13"/>
    </location>
</feature>
<dbReference type="EMBL" id="JBBPBK010000006">
    <property type="protein sequence ID" value="KAK9282742.1"/>
    <property type="molecule type" value="Genomic_DNA"/>
</dbReference>
<proteinExistence type="predicted"/>
<dbReference type="PANTHER" id="PTHR31284:SF22">
    <property type="entry name" value="ACID PHOSPHATASE"/>
    <property type="match status" value="1"/>
</dbReference>
<dbReference type="InterPro" id="IPR005519">
    <property type="entry name" value="Acid_phosphat_B-like"/>
</dbReference>
<protein>
    <recommendedName>
        <fullName evidence="5">Acid phosphatase</fullName>
    </recommendedName>
</protein>
<evidence type="ECO:0000256" key="1">
    <source>
        <dbReference type="SAM" id="MobiDB-lite"/>
    </source>
</evidence>
<evidence type="ECO:0000313" key="4">
    <source>
        <dbReference type="Proteomes" id="UP001415857"/>
    </source>
</evidence>
<evidence type="ECO:0000256" key="2">
    <source>
        <dbReference type="SAM" id="Phobius"/>
    </source>
</evidence>
<keyword evidence="2" id="KW-1133">Transmembrane helix</keyword>
<feature type="region of interest" description="Disordered" evidence="1">
    <location>
        <begin position="1"/>
        <end position="24"/>
    </location>
</feature>
<evidence type="ECO:0000313" key="3">
    <source>
        <dbReference type="EMBL" id="KAK9282742.1"/>
    </source>
</evidence>
<organism evidence="3 4">
    <name type="scientific">Liquidambar formosana</name>
    <name type="common">Formosan gum</name>
    <dbReference type="NCBI Taxonomy" id="63359"/>
    <lineage>
        <taxon>Eukaryota</taxon>
        <taxon>Viridiplantae</taxon>
        <taxon>Streptophyta</taxon>
        <taxon>Embryophyta</taxon>
        <taxon>Tracheophyta</taxon>
        <taxon>Spermatophyta</taxon>
        <taxon>Magnoliopsida</taxon>
        <taxon>eudicotyledons</taxon>
        <taxon>Gunneridae</taxon>
        <taxon>Pentapetalae</taxon>
        <taxon>Saxifragales</taxon>
        <taxon>Altingiaceae</taxon>
        <taxon>Liquidambar</taxon>
    </lineage>
</organism>